<dbReference type="RefSeq" id="WP_376867020.1">
    <property type="nucleotide sequence ID" value="NZ_JBHRYB010000013.1"/>
</dbReference>
<organism evidence="2 3">
    <name type="scientific">Bacterioplanoides pacificum</name>
    <dbReference type="NCBI Taxonomy" id="1171596"/>
    <lineage>
        <taxon>Bacteria</taxon>
        <taxon>Pseudomonadati</taxon>
        <taxon>Pseudomonadota</taxon>
        <taxon>Gammaproteobacteria</taxon>
        <taxon>Oceanospirillales</taxon>
        <taxon>Oceanospirillaceae</taxon>
        <taxon>Bacterioplanoides</taxon>
    </lineage>
</organism>
<proteinExistence type="predicted"/>
<dbReference type="PANTHER" id="PTHR34386:SF1">
    <property type="entry name" value="GLUTAREDOXIN-LIKE PROTEIN NRDH"/>
    <property type="match status" value="1"/>
</dbReference>
<comment type="caution">
    <text evidence="2">The sequence shown here is derived from an EMBL/GenBank/DDBJ whole genome shotgun (WGS) entry which is preliminary data.</text>
</comment>
<dbReference type="InterPro" id="IPR036249">
    <property type="entry name" value="Thioredoxin-like_sf"/>
</dbReference>
<keyword evidence="3" id="KW-1185">Reference proteome</keyword>
<protein>
    <submittedName>
        <fullName evidence="2">Glutaredoxin domain-containing protein</fullName>
    </submittedName>
</protein>
<dbReference type="CDD" id="cd02976">
    <property type="entry name" value="NrdH"/>
    <property type="match status" value="1"/>
</dbReference>
<dbReference type="PANTHER" id="PTHR34386">
    <property type="entry name" value="GLUTAREDOXIN"/>
    <property type="match status" value="1"/>
</dbReference>
<evidence type="ECO:0000313" key="3">
    <source>
        <dbReference type="Proteomes" id="UP001595722"/>
    </source>
</evidence>
<feature type="domain" description="Glutaredoxin" evidence="1">
    <location>
        <begin position="39"/>
        <end position="97"/>
    </location>
</feature>
<name>A0ABV7VVR8_9GAMM</name>
<dbReference type="InterPro" id="IPR051548">
    <property type="entry name" value="Grx-like_ET"/>
</dbReference>
<dbReference type="InterPro" id="IPR002109">
    <property type="entry name" value="Glutaredoxin"/>
</dbReference>
<accession>A0ABV7VVR8</accession>
<dbReference type="Gene3D" id="3.40.30.10">
    <property type="entry name" value="Glutaredoxin"/>
    <property type="match status" value="1"/>
</dbReference>
<gene>
    <name evidence="2" type="ORF">ACFOMG_12480</name>
</gene>
<evidence type="ECO:0000259" key="1">
    <source>
        <dbReference type="Pfam" id="PF00462"/>
    </source>
</evidence>
<dbReference type="SUPFAM" id="SSF52833">
    <property type="entry name" value="Thioredoxin-like"/>
    <property type="match status" value="1"/>
</dbReference>
<sequence length="112" mass="12634">MKKLILIFIVLAVYQQWGRIDTYLNPPPDFASAHNGKAILYATSWCGYCKKARELMRQNGITYYEYDLEKSDEGVRQYKALGGRGPVPLLLINGKVIKGYNAGKILEYAGRG</sequence>
<dbReference type="Pfam" id="PF00462">
    <property type="entry name" value="Glutaredoxin"/>
    <property type="match status" value="1"/>
</dbReference>
<dbReference type="PROSITE" id="PS51354">
    <property type="entry name" value="GLUTAREDOXIN_2"/>
    <property type="match status" value="1"/>
</dbReference>
<dbReference type="EMBL" id="JBHRYB010000013">
    <property type="protein sequence ID" value="MFC3680917.1"/>
    <property type="molecule type" value="Genomic_DNA"/>
</dbReference>
<reference evidence="3" key="1">
    <citation type="journal article" date="2019" name="Int. J. Syst. Evol. Microbiol.">
        <title>The Global Catalogue of Microorganisms (GCM) 10K type strain sequencing project: providing services to taxonomists for standard genome sequencing and annotation.</title>
        <authorList>
            <consortium name="The Broad Institute Genomics Platform"/>
            <consortium name="The Broad Institute Genome Sequencing Center for Infectious Disease"/>
            <person name="Wu L."/>
            <person name="Ma J."/>
        </authorList>
    </citation>
    <scope>NUCLEOTIDE SEQUENCE [LARGE SCALE GENOMIC DNA]</scope>
    <source>
        <strain evidence="3">KCTC 42424</strain>
    </source>
</reference>
<evidence type="ECO:0000313" key="2">
    <source>
        <dbReference type="EMBL" id="MFC3680917.1"/>
    </source>
</evidence>
<dbReference type="Proteomes" id="UP001595722">
    <property type="component" value="Unassembled WGS sequence"/>
</dbReference>